<dbReference type="Pfam" id="PF08448">
    <property type="entry name" value="PAS_4"/>
    <property type="match status" value="1"/>
</dbReference>
<dbReference type="CDD" id="cd00130">
    <property type="entry name" value="PAS"/>
    <property type="match status" value="1"/>
</dbReference>
<organism evidence="9">
    <name type="scientific">uncultured organism</name>
    <dbReference type="NCBI Taxonomy" id="155900"/>
    <lineage>
        <taxon>unclassified sequences</taxon>
        <taxon>environmental samples</taxon>
    </lineage>
</organism>
<dbReference type="SUPFAM" id="SSF55785">
    <property type="entry name" value="PYP-like sensor domain (PAS domain)"/>
    <property type="match status" value="1"/>
</dbReference>
<proteinExistence type="predicted"/>
<accession>M1QCA5</accession>
<dbReference type="SMART" id="SM00387">
    <property type="entry name" value="HATPase_c"/>
    <property type="match status" value="1"/>
</dbReference>
<feature type="domain" description="PAS" evidence="8">
    <location>
        <begin position="196"/>
        <end position="252"/>
    </location>
</feature>
<dbReference type="InterPro" id="IPR029016">
    <property type="entry name" value="GAF-like_dom_sf"/>
</dbReference>
<dbReference type="SUPFAM" id="SSF55781">
    <property type="entry name" value="GAF domain-like"/>
    <property type="match status" value="2"/>
</dbReference>
<protein>
    <recommendedName>
        <fullName evidence="2">histidine kinase</fullName>
        <ecNumber evidence="2">2.7.13.3</ecNumber>
    </recommendedName>
</protein>
<reference evidence="9" key="1">
    <citation type="journal article" date="2013" name="Syst. Appl. Microbiol.">
        <title>New insights into the archaeal diversity of a hypersaline microbial mat obtained by a metagenomic approach.</title>
        <authorList>
            <person name="Lopez-Lopez A."/>
            <person name="Richter M."/>
            <person name="Pena A."/>
            <person name="Tamames J."/>
            <person name="Rossello-Mora R."/>
        </authorList>
    </citation>
    <scope>NUCLEOTIDE SEQUENCE</scope>
</reference>
<feature type="region of interest" description="Disordered" evidence="6">
    <location>
        <begin position="87"/>
        <end position="110"/>
    </location>
</feature>
<dbReference type="SUPFAM" id="SSF55874">
    <property type="entry name" value="ATPase domain of HSP90 chaperone/DNA topoisomerase II/histidine kinase"/>
    <property type="match status" value="1"/>
</dbReference>
<evidence type="ECO:0000256" key="4">
    <source>
        <dbReference type="ARBA" id="ARBA00022679"/>
    </source>
</evidence>
<dbReference type="InterPro" id="IPR003594">
    <property type="entry name" value="HATPase_dom"/>
</dbReference>
<evidence type="ECO:0000259" key="7">
    <source>
        <dbReference type="PROSITE" id="PS50109"/>
    </source>
</evidence>
<evidence type="ECO:0000256" key="5">
    <source>
        <dbReference type="ARBA" id="ARBA00022777"/>
    </source>
</evidence>
<name>M1QCA5_9ZZZZ</name>
<keyword evidence="9" id="KW-0547">Nucleotide-binding</keyword>
<dbReference type="Pfam" id="PF13185">
    <property type="entry name" value="GAF_2"/>
    <property type="match status" value="2"/>
</dbReference>
<dbReference type="InterPro" id="IPR005467">
    <property type="entry name" value="His_kinase_dom"/>
</dbReference>
<comment type="catalytic activity">
    <reaction evidence="1">
        <text>ATP + protein L-histidine = ADP + protein N-phospho-L-histidine.</text>
        <dbReference type="EC" id="2.7.13.3"/>
    </reaction>
</comment>
<dbReference type="InterPro" id="IPR000014">
    <property type="entry name" value="PAS"/>
</dbReference>
<evidence type="ECO:0000256" key="3">
    <source>
        <dbReference type="ARBA" id="ARBA00022553"/>
    </source>
</evidence>
<dbReference type="EMBL" id="JX684101">
    <property type="protein sequence ID" value="AGF93648.1"/>
    <property type="molecule type" value="Genomic_DNA"/>
</dbReference>
<feature type="domain" description="Histidine kinase" evidence="7">
    <location>
        <begin position="622"/>
        <end position="823"/>
    </location>
</feature>
<dbReference type="AlphaFoldDB" id="M1QCA5"/>
<keyword evidence="4" id="KW-0808">Transferase</keyword>
<keyword evidence="3" id="KW-0597">Phosphoprotein</keyword>
<dbReference type="SMART" id="SM00065">
    <property type="entry name" value="GAF"/>
    <property type="match status" value="2"/>
</dbReference>
<evidence type="ECO:0000259" key="8">
    <source>
        <dbReference type="PROSITE" id="PS50112"/>
    </source>
</evidence>
<dbReference type="EC" id="2.7.13.3" evidence="2"/>
<dbReference type="InterPro" id="IPR052162">
    <property type="entry name" value="Sensor_kinase/Photoreceptor"/>
</dbReference>
<sequence>MTSRQRRVQTLYEISLGIETGETLAETADRALSAYLKKLNCSAGGVFETAGVADGTKPTLVASIPANPTRNELFCAARDRLVDIATDSGHSASGRPGRTDRSTAATPARGVADALPTSGTVEGAGTYYLFDLTGFGVLLLCKRGGSLDIKTVSALEPLNDRLGQACRANRRERSLRRQRDRFEAIFAATADPTVEVVIEADGTERLDRANDAFESTFGYSDESIRGRDLNELITPDDQPVETDALAQTLEAGEPFQREVRRETPDGIGYFLFTAVPVSAAHRTEYFGVYADITDQRERELTLQKLYAAAQDVLTGDSRDQICRTAVRTVESVLGHSNVGVHLYDRGSGALEPVVTTAAVGERLSVESITYTDRDSVVWDAYRRGEPIRIDDTDAFDGRLPNEETPVGSAVVVPVRKHGVVVTSALKPNGFKDEDVYFLRVLGQLTAIGLDRKLNETGLKKTQEVARSALQKHSYEDMVEAALAELPEALNMPLIGIWKNQPARQQLEPVAGTDRSDRLFGELPSFSDDDSLAWRSFESKSTLVTSNVASHPDAYNDETPIEEEVIVPIGDFGVLIAGSTHAESFSDLDAEILESLGTNLAVVAEVIDSRRDRDLLNQVIARILRHNVRNRLTTIMGYTSQIESTADEPIREYARRALESCRAVEKTSRHAREMRTIVNKRSDITPVDLESAIRSAVRNVGAEFPDGELEVDIGDVRTVTAHRELQTAFAHLIRNGFEHNDSDAPRVEVSAQQNDESIRVRVSDNGPGIDPCELDVIDEHAESSLEHGSGAGLWIVDRVVRYSEAALTFDTGAGTTATITFSDR</sequence>
<evidence type="ECO:0000313" key="9">
    <source>
        <dbReference type="EMBL" id="AGF93648.1"/>
    </source>
</evidence>
<dbReference type="PROSITE" id="PS50109">
    <property type="entry name" value="HIS_KIN"/>
    <property type="match status" value="1"/>
</dbReference>
<dbReference type="PROSITE" id="PS50112">
    <property type="entry name" value="PAS"/>
    <property type="match status" value="1"/>
</dbReference>
<dbReference type="Gene3D" id="3.30.565.10">
    <property type="entry name" value="Histidine kinase-like ATPase, C-terminal domain"/>
    <property type="match status" value="1"/>
</dbReference>
<dbReference type="InterPro" id="IPR035965">
    <property type="entry name" value="PAS-like_dom_sf"/>
</dbReference>
<keyword evidence="9" id="KW-0067">ATP-binding</keyword>
<evidence type="ECO:0000256" key="6">
    <source>
        <dbReference type="SAM" id="MobiDB-lite"/>
    </source>
</evidence>
<dbReference type="PANTHER" id="PTHR43304">
    <property type="entry name" value="PHYTOCHROME-LIKE PROTEIN CPH1"/>
    <property type="match status" value="1"/>
</dbReference>
<keyword evidence="5" id="KW-0418">Kinase</keyword>
<dbReference type="InterPro" id="IPR003018">
    <property type="entry name" value="GAF"/>
</dbReference>
<dbReference type="Gene3D" id="3.30.450.40">
    <property type="match status" value="2"/>
</dbReference>
<dbReference type="SMART" id="SM00091">
    <property type="entry name" value="PAS"/>
    <property type="match status" value="1"/>
</dbReference>
<dbReference type="PANTHER" id="PTHR43304:SF1">
    <property type="entry name" value="PAC DOMAIN-CONTAINING PROTEIN"/>
    <property type="match status" value="1"/>
</dbReference>
<evidence type="ECO:0000256" key="1">
    <source>
        <dbReference type="ARBA" id="ARBA00000085"/>
    </source>
</evidence>
<dbReference type="GO" id="GO:0005524">
    <property type="term" value="F:ATP binding"/>
    <property type="evidence" value="ECO:0007669"/>
    <property type="project" value="UniProtKB-KW"/>
</dbReference>
<gene>
    <name evidence="9" type="ORF">FLSS-15_0009</name>
</gene>
<dbReference type="Gene3D" id="3.30.450.20">
    <property type="entry name" value="PAS domain"/>
    <property type="match status" value="1"/>
</dbReference>
<evidence type="ECO:0000256" key="2">
    <source>
        <dbReference type="ARBA" id="ARBA00012438"/>
    </source>
</evidence>
<dbReference type="InterPro" id="IPR036890">
    <property type="entry name" value="HATPase_C_sf"/>
</dbReference>
<dbReference type="Pfam" id="PF02518">
    <property type="entry name" value="HATPase_c"/>
    <property type="match status" value="1"/>
</dbReference>
<dbReference type="NCBIfam" id="TIGR00229">
    <property type="entry name" value="sensory_box"/>
    <property type="match status" value="1"/>
</dbReference>
<dbReference type="GO" id="GO:0004673">
    <property type="term" value="F:protein histidine kinase activity"/>
    <property type="evidence" value="ECO:0007669"/>
    <property type="project" value="UniProtKB-EC"/>
</dbReference>
<dbReference type="InterPro" id="IPR013656">
    <property type="entry name" value="PAS_4"/>
</dbReference>